<organism evidence="1 2">
    <name type="scientific">Penicillium frequentans</name>
    <dbReference type="NCBI Taxonomy" id="3151616"/>
    <lineage>
        <taxon>Eukaryota</taxon>
        <taxon>Fungi</taxon>
        <taxon>Dikarya</taxon>
        <taxon>Ascomycota</taxon>
        <taxon>Pezizomycotina</taxon>
        <taxon>Eurotiomycetes</taxon>
        <taxon>Eurotiomycetidae</taxon>
        <taxon>Eurotiales</taxon>
        <taxon>Aspergillaceae</taxon>
        <taxon>Penicillium</taxon>
    </lineage>
</organism>
<name>A0AAD6CJE4_9EURO</name>
<reference evidence="1 2" key="1">
    <citation type="journal article" date="2023" name="IMA Fungus">
        <title>Comparative genomic study of the Penicillium genus elucidates a diverse pangenome and 15 lateral gene transfer events.</title>
        <authorList>
            <person name="Petersen C."/>
            <person name="Sorensen T."/>
            <person name="Nielsen M.R."/>
            <person name="Sondergaard T.E."/>
            <person name="Sorensen J.L."/>
            <person name="Fitzpatrick D.A."/>
            <person name="Frisvad J.C."/>
            <person name="Nielsen K.L."/>
        </authorList>
    </citation>
    <scope>NUCLEOTIDE SEQUENCE [LARGE SCALE GENOMIC DNA]</scope>
    <source>
        <strain evidence="1 2">IBT 35679</strain>
    </source>
</reference>
<dbReference type="AlphaFoldDB" id="A0AAD6CJE4"/>
<accession>A0AAD6CJE4</accession>
<protein>
    <submittedName>
        <fullName evidence="1">Uncharacterized protein</fullName>
    </submittedName>
</protein>
<evidence type="ECO:0000313" key="2">
    <source>
        <dbReference type="Proteomes" id="UP001220324"/>
    </source>
</evidence>
<dbReference type="Proteomes" id="UP001220324">
    <property type="component" value="Unassembled WGS sequence"/>
</dbReference>
<dbReference type="EMBL" id="JAQIZZ010000008">
    <property type="protein sequence ID" value="KAJ5524213.1"/>
    <property type="molecule type" value="Genomic_DNA"/>
</dbReference>
<sequence length="177" mass="20574">MAYQSDPGAPHMWVHVRFNTARDKDKTDRVLLEYIRDEVLHGTTWESATHDVEIDCMLKIISDPILSIEVPGPFPHDSFIDRLITCDKMMEKWSEELDRGLGLPFDRRELFKAPGKWNHAAVGIVWDEINQNYHPHSFYGTQLELFGEVKGSQDDDTNLLRERICLLTICLMLEFDL</sequence>
<gene>
    <name evidence="1" type="ORF">N7494_010863</name>
</gene>
<proteinExistence type="predicted"/>
<keyword evidence="2" id="KW-1185">Reference proteome</keyword>
<comment type="caution">
    <text evidence="1">The sequence shown here is derived from an EMBL/GenBank/DDBJ whole genome shotgun (WGS) entry which is preliminary data.</text>
</comment>
<evidence type="ECO:0000313" key="1">
    <source>
        <dbReference type="EMBL" id="KAJ5524213.1"/>
    </source>
</evidence>